<dbReference type="GeneID" id="101744532"/>
<evidence type="ECO:0000256" key="9">
    <source>
        <dbReference type="SAM" id="Coils"/>
    </source>
</evidence>
<evidence type="ECO:0000313" key="12">
    <source>
        <dbReference type="Proteomes" id="UP000005204"/>
    </source>
</evidence>
<feature type="compositionally biased region" description="Low complexity" evidence="10">
    <location>
        <begin position="1024"/>
        <end position="1034"/>
    </location>
</feature>
<dbReference type="Pfam" id="PF14580">
    <property type="entry name" value="LRR_9"/>
    <property type="match status" value="1"/>
</dbReference>
<feature type="region of interest" description="Disordered" evidence="10">
    <location>
        <begin position="1742"/>
        <end position="1825"/>
    </location>
</feature>
<keyword evidence="6" id="KW-0969">Cilium</keyword>
<dbReference type="InterPro" id="IPR001611">
    <property type="entry name" value="Leu-rich_rpt"/>
</dbReference>
<feature type="region of interest" description="Disordered" evidence="10">
    <location>
        <begin position="1024"/>
        <end position="1088"/>
    </location>
</feature>
<protein>
    <recommendedName>
        <fullName evidence="8">Dynein axonemal assembly factor 1 homolog</fullName>
    </recommendedName>
</protein>
<dbReference type="CTD" id="318856"/>
<keyword evidence="5" id="KW-0677">Repeat</keyword>
<accession>A0A8R2M9T1</accession>
<feature type="compositionally biased region" description="Acidic residues" evidence="10">
    <location>
        <begin position="1167"/>
        <end position="1179"/>
    </location>
</feature>
<name>A0A8R2M9T1_BOMMO</name>
<dbReference type="PROSITE" id="PS51450">
    <property type="entry name" value="LRR"/>
    <property type="match status" value="5"/>
</dbReference>
<feature type="compositionally biased region" description="Basic residues" evidence="10">
    <location>
        <begin position="1473"/>
        <end position="1482"/>
    </location>
</feature>
<feature type="compositionally biased region" description="Polar residues" evidence="10">
    <location>
        <begin position="992"/>
        <end position="1006"/>
    </location>
</feature>
<keyword evidence="7" id="KW-0966">Cell projection</keyword>
<evidence type="ECO:0000256" key="7">
    <source>
        <dbReference type="ARBA" id="ARBA00023273"/>
    </source>
</evidence>
<sequence>MTNKDEKFNDPSYLELKRKELEVFFQDLKLPKEVIEKAIQNELKPLILEDRPYIAASALGEVKSEYDVMTGQPFTKFEECNRPLTSEEIKELLKDSQVIAEKSKQIQIMIDREKRSEIVVPIEEIKLPGYEDMRKEIDSASSSSEVNKINYKNMASLLHSVNAYEVKCLKATINPKSEKNKENSESDSDEKDLEAIEKVVSQYSEKSYETRYQETKDMLLKLADRYEDPNADQSDAIFTPDIKNAKILKESSVQLVKGQKRRSAFEEVKESYSINAAMNISLTDNPVKPNLSGEVKKVTANKIEEENISYEEVFPKTFEAKLKDTEKALRDINSVLNNASVTENSLRNSPNTNEIQSKSERENTSQKFDENMEQTLQTALEDIFQIDKQNRENKDMEFKEMKSLARNIVEGAENLSTLIREDITNKLNSMNELLNDVNEALENSRKSNIAYQKIKEEGDILKRRREVSIVPRENINVPEVVSPTVSSADIDDINSAICNLNAEINHHEDRINKCKESYEIRNEECKTFIKEVDDIMIKSRQILHPLQNDVTIKEEKDIKETKKEQAFRKTSSDEMKENNAEDHARKELCKNEKNKNLAELENKELERNNRINDLLYEIKDKMKDNKEVLRLANNLLRREETRKSPLVGGKVRELPAFEMDEEAQGDHKRETNISVCPPDKNEFNDKQDLEKEKTAAENAKAKQREFQQKIEKEMEEMNKGPRMTKEFIRNHCKQHKLYCTPYLNDILYLHFKGFSKIENLEEYTGLKCIFLENNGIERIEGLDTLSELKCLYLHYNVVRKIENLTGCPKLDTLNLDHNFIRTIENLDAVPDLHTLSIAHNMLTTVDDLEHLKLCKNLSVLDLSYNRLEDPLIVDVLSDMILLKVLVLTGNPVVKNIPAYRKTLTLRLKELLNLDNRPVFPRDRACAEAWQRGGVQEEIAERKRWIARDQEKVMKSVRYLINMRDQKRAERDAREREEREKLGLPPKVEDNPIGQSNIQEIGSNSDESSPEVVVTKGGVVVDMLSGSEAEGSTTEDSSEESGDDDKSEPDTKKIEWSQLDKGRRLVQEIDDQPPVESGDQWSGYTGHVEPRRGDFASDFQALNNLLYNQEPHVERRGVSKILENAKKHKEQDSKIDYEKTISNTIHVEKKPLIEIIEAGGELCGNEVLENEDKELTDTESTEQSPRNSRQETKSGASIPENTVHPRPHEDNANSNEASITKEDLGSECTGDCSRTTICSQNDESDKMIREADKDIIKTMSTITIREIPLNDTKDESRDEVECKDKENGDRSEFNRSLGDQKPAVHSQGEGTALINYMQRINNADRDGDDEDLKPSAEDLEIFAELEREQVERQARIDRGEPAVDPMKLYDKKVMEEFYKDQDLIPAHEIRERVMTTSYSRDNAFDRIALSQLTGGEVPDKTKMTLTRVPGAVLLHYGRGQVGYQIGEEKFEGGSSVGDPDSSGGDSTDEEKNYKAVKMRPKSAKKNDPRNLEDAVDCNDEEYKEGGFDDDETADGNLQSADETRQGESNVHYSKETRSYVGDEDLLELKPEDAKRSIINAINSYEDDRFPSQGVNYSNMAEDRDIEQSVAAHILERTVQHERDELYRRYDVITSHAGRVDNTTNSIIEHISESLQNEISLPEVSLLIEAHMEAAEQRWRGGELLYVAASPPGSDADDTLVATDVSFEDTLTDIGASDANGAGGVAEAGGRNLADGFGATVEVPEFQLEDAQGNVILNDARVTRDSPHQDAPRQDSPHQDAPRQDSPHKDAPGQDSPHQDASRQDSSLQDPTRQDCARQVSPRQDATRQDSPGNGLPAARVHGQARSVVDDEVFEDCEDFKVDVNYSIEMKLALGLRGD</sequence>
<dbReference type="GO" id="GO:0005929">
    <property type="term" value="C:cilium"/>
    <property type="evidence" value="ECO:0007669"/>
    <property type="project" value="UniProtKB-SubCell"/>
</dbReference>
<comment type="function">
    <text evidence="1">Cilium-specific protein required for cilia structures.</text>
</comment>
<feature type="region of interest" description="Disordered" evidence="10">
    <location>
        <begin position="661"/>
        <end position="684"/>
    </location>
</feature>
<evidence type="ECO:0000256" key="4">
    <source>
        <dbReference type="ARBA" id="ARBA00022614"/>
    </source>
</evidence>
<dbReference type="KEGG" id="bmor:101744532"/>
<reference evidence="11" key="2">
    <citation type="submission" date="2022-06" db="UniProtKB">
        <authorList>
            <consortium name="EnsemblMetazoa"/>
        </authorList>
    </citation>
    <scope>IDENTIFICATION</scope>
    <source>
        <strain evidence="11">p50T (Dazao)</strain>
    </source>
</reference>
<feature type="region of interest" description="Disordered" evidence="10">
    <location>
        <begin position="1164"/>
        <end position="1237"/>
    </location>
</feature>
<comment type="similarity">
    <text evidence="3">Belongs to the DNAAF1 family.</text>
</comment>
<dbReference type="RefSeq" id="XP_037876631.1">
    <property type="nucleotide sequence ID" value="XM_038020703.2"/>
</dbReference>
<feature type="compositionally biased region" description="Polar residues" evidence="10">
    <location>
        <begin position="1799"/>
        <end position="1810"/>
    </location>
</feature>
<feature type="compositionally biased region" description="Basic and acidic residues" evidence="10">
    <location>
        <begin position="965"/>
        <end position="989"/>
    </location>
</feature>
<dbReference type="SMART" id="SM00365">
    <property type="entry name" value="LRR_SD22"/>
    <property type="match status" value="4"/>
</dbReference>
<dbReference type="Gene3D" id="3.80.10.10">
    <property type="entry name" value="Ribonuclease Inhibitor"/>
    <property type="match status" value="2"/>
</dbReference>
<feature type="region of interest" description="Disordered" evidence="10">
    <location>
        <begin position="1448"/>
        <end position="1534"/>
    </location>
</feature>
<evidence type="ECO:0000256" key="1">
    <source>
        <dbReference type="ARBA" id="ARBA00003843"/>
    </source>
</evidence>
<proteinExistence type="inferred from homology"/>
<dbReference type="SUPFAM" id="SSF52075">
    <property type="entry name" value="Outer arm dynein light chain 1"/>
    <property type="match status" value="1"/>
</dbReference>
<evidence type="ECO:0000313" key="11">
    <source>
        <dbReference type="EnsemblMetazoa" id="XP_037876631.1"/>
    </source>
</evidence>
<feature type="region of interest" description="Disordered" evidence="10">
    <location>
        <begin position="562"/>
        <end position="584"/>
    </location>
</feature>
<feature type="coiled-coil region" evidence="9">
    <location>
        <begin position="420"/>
        <end position="447"/>
    </location>
</feature>
<comment type="subcellular location">
    <subcellularLocation>
        <location evidence="2">Cell projection</location>
        <location evidence="2">Cilium</location>
    </subcellularLocation>
</comment>
<feature type="region of interest" description="Disordered" evidence="10">
    <location>
        <begin position="341"/>
        <end position="367"/>
    </location>
</feature>
<feature type="compositionally biased region" description="Basic and acidic residues" evidence="10">
    <location>
        <begin position="357"/>
        <end position="367"/>
    </location>
</feature>
<feature type="region of interest" description="Disordered" evidence="10">
    <location>
        <begin position="965"/>
        <end position="1010"/>
    </location>
</feature>
<feature type="compositionally biased region" description="Basic and acidic residues" evidence="10">
    <location>
        <begin position="1270"/>
        <end position="1292"/>
    </location>
</feature>
<dbReference type="EnsemblMetazoa" id="XM_038020703.1">
    <property type="protein sequence ID" value="XP_037876631.1"/>
    <property type="gene ID" value="LOC101744532"/>
</dbReference>
<dbReference type="InterPro" id="IPR032675">
    <property type="entry name" value="LRR_dom_sf"/>
</dbReference>
<evidence type="ECO:0000256" key="2">
    <source>
        <dbReference type="ARBA" id="ARBA00004138"/>
    </source>
</evidence>
<reference evidence="12" key="1">
    <citation type="journal article" date="2008" name="Insect Biochem. Mol. Biol.">
        <title>The genome of a lepidopteran model insect, the silkworm Bombyx mori.</title>
        <authorList>
            <consortium name="International Silkworm Genome Consortium"/>
        </authorList>
    </citation>
    <scope>NUCLEOTIDE SEQUENCE [LARGE SCALE GENOMIC DNA]</scope>
    <source>
        <strain evidence="12">p50T</strain>
    </source>
</reference>
<evidence type="ECO:0000256" key="5">
    <source>
        <dbReference type="ARBA" id="ARBA00022737"/>
    </source>
</evidence>
<keyword evidence="4" id="KW-0433">Leucine-rich repeat</keyword>
<feature type="region of interest" description="Disordered" evidence="10">
    <location>
        <begin position="1266"/>
        <end position="1308"/>
    </location>
</feature>
<organism evidence="11 12">
    <name type="scientific">Bombyx mori</name>
    <name type="common">Silk moth</name>
    <dbReference type="NCBI Taxonomy" id="7091"/>
    <lineage>
        <taxon>Eukaryota</taxon>
        <taxon>Metazoa</taxon>
        <taxon>Ecdysozoa</taxon>
        <taxon>Arthropoda</taxon>
        <taxon>Hexapoda</taxon>
        <taxon>Insecta</taxon>
        <taxon>Pterygota</taxon>
        <taxon>Neoptera</taxon>
        <taxon>Endopterygota</taxon>
        <taxon>Lepidoptera</taxon>
        <taxon>Glossata</taxon>
        <taxon>Ditrysia</taxon>
        <taxon>Bombycoidea</taxon>
        <taxon>Bombycidae</taxon>
        <taxon>Bombycinae</taxon>
        <taxon>Bombyx</taxon>
    </lineage>
</organism>
<feature type="coiled-coil region" evidence="9">
    <location>
        <begin position="684"/>
        <end position="716"/>
    </location>
</feature>
<feature type="compositionally biased region" description="Polar residues" evidence="10">
    <location>
        <begin position="1514"/>
        <end position="1530"/>
    </location>
</feature>
<feature type="compositionally biased region" description="Polar residues" evidence="10">
    <location>
        <begin position="341"/>
        <end position="356"/>
    </location>
</feature>
<dbReference type="FunFam" id="3.80.10.10:FF:000166">
    <property type="entry name" value="Dynein assembly factor 1, axonemal"/>
    <property type="match status" value="1"/>
</dbReference>
<dbReference type="PANTHER" id="PTHR45973">
    <property type="entry name" value="PROTEIN PHOSPHATASE 1 REGULATORY SUBUNIT SDS22-RELATED"/>
    <property type="match status" value="1"/>
</dbReference>
<feature type="compositionally biased region" description="Low complexity" evidence="10">
    <location>
        <begin position="1451"/>
        <end position="1464"/>
    </location>
</feature>
<evidence type="ECO:0000256" key="10">
    <source>
        <dbReference type="SAM" id="MobiDB-lite"/>
    </source>
</evidence>
<keyword evidence="12" id="KW-1185">Reference proteome</keyword>
<feature type="compositionally biased region" description="Acidic residues" evidence="10">
    <location>
        <begin position="1492"/>
        <end position="1512"/>
    </location>
</feature>
<feature type="compositionally biased region" description="Basic and acidic residues" evidence="10">
    <location>
        <begin position="1742"/>
        <end position="1781"/>
    </location>
</feature>
<dbReference type="InterPro" id="IPR050576">
    <property type="entry name" value="Cilia_flagella_integrity"/>
</dbReference>
<evidence type="ECO:0000256" key="6">
    <source>
        <dbReference type="ARBA" id="ARBA00023069"/>
    </source>
</evidence>
<dbReference type="Proteomes" id="UP000005204">
    <property type="component" value="Unassembled WGS sequence"/>
</dbReference>
<dbReference type="PANTHER" id="PTHR45973:SF9">
    <property type="entry name" value="LEUCINE-RICH REPEAT-CONTAINING PROTEIN 46"/>
    <property type="match status" value="1"/>
</dbReference>
<feature type="compositionally biased region" description="Acidic residues" evidence="10">
    <location>
        <begin position="1035"/>
        <end position="1046"/>
    </location>
</feature>
<evidence type="ECO:0000256" key="8">
    <source>
        <dbReference type="ARBA" id="ARBA00024433"/>
    </source>
</evidence>
<feature type="compositionally biased region" description="Basic and acidic residues" evidence="10">
    <location>
        <begin position="1047"/>
        <end position="1066"/>
    </location>
</feature>
<evidence type="ECO:0000256" key="3">
    <source>
        <dbReference type="ARBA" id="ARBA00006453"/>
    </source>
</evidence>
<keyword evidence="9" id="KW-0175">Coiled coil</keyword>